<evidence type="ECO:0000313" key="7">
    <source>
        <dbReference type="Proteomes" id="UP000272464"/>
    </source>
</evidence>
<protein>
    <recommendedName>
        <fullName evidence="8">DUF4870 domain-containing protein</fullName>
    </recommendedName>
</protein>
<dbReference type="Pfam" id="PF09685">
    <property type="entry name" value="MamF_MmsF"/>
    <property type="match status" value="1"/>
</dbReference>
<keyword evidence="2 5" id="KW-0812">Transmembrane</keyword>
<dbReference type="RefSeq" id="WP_127200626.1">
    <property type="nucleotide sequence ID" value="NZ_RZNX01000010.1"/>
</dbReference>
<comment type="caution">
    <text evidence="6">The sequence shown here is derived from an EMBL/GenBank/DDBJ whole genome shotgun (WGS) entry which is preliminary data.</text>
</comment>
<dbReference type="Proteomes" id="UP000272464">
    <property type="component" value="Unassembled WGS sequence"/>
</dbReference>
<evidence type="ECO:0000256" key="2">
    <source>
        <dbReference type="ARBA" id="ARBA00022692"/>
    </source>
</evidence>
<organism evidence="6 7">
    <name type="scientific">Paenibacillus zeisoli</name>
    <dbReference type="NCBI Taxonomy" id="2496267"/>
    <lineage>
        <taxon>Bacteria</taxon>
        <taxon>Bacillati</taxon>
        <taxon>Bacillota</taxon>
        <taxon>Bacilli</taxon>
        <taxon>Bacillales</taxon>
        <taxon>Paenibacillaceae</taxon>
        <taxon>Paenibacillus</taxon>
    </lineage>
</organism>
<keyword evidence="7" id="KW-1185">Reference proteome</keyword>
<reference evidence="6 7" key="1">
    <citation type="submission" date="2018-12" db="EMBL/GenBank/DDBJ databases">
        <authorList>
            <person name="Sun L."/>
            <person name="Chen Z."/>
        </authorList>
    </citation>
    <scope>NUCLEOTIDE SEQUENCE [LARGE SCALE GENOMIC DNA]</scope>
    <source>
        <strain evidence="6 7">3-5-3</strain>
    </source>
</reference>
<evidence type="ECO:0000256" key="1">
    <source>
        <dbReference type="ARBA" id="ARBA00004141"/>
    </source>
</evidence>
<dbReference type="AlphaFoldDB" id="A0A3S1B3R8"/>
<accession>A0A3S1B3R8</accession>
<evidence type="ECO:0000256" key="4">
    <source>
        <dbReference type="ARBA" id="ARBA00023136"/>
    </source>
</evidence>
<dbReference type="OrthoDB" id="2328241at2"/>
<evidence type="ECO:0008006" key="8">
    <source>
        <dbReference type="Google" id="ProtNLM"/>
    </source>
</evidence>
<proteinExistence type="predicted"/>
<evidence type="ECO:0000313" key="6">
    <source>
        <dbReference type="EMBL" id="RUT28487.1"/>
    </source>
</evidence>
<keyword evidence="3 5" id="KW-1133">Transmembrane helix</keyword>
<feature type="transmembrane region" description="Helical" evidence="5">
    <location>
        <begin position="6"/>
        <end position="28"/>
    </location>
</feature>
<feature type="transmembrane region" description="Helical" evidence="5">
    <location>
        <begin position="40"/>
        <end position="61"/>
    </location>
</feature>
<comment type="subcellular location">
    <subcellularLocation>
        <location evidence="1">Membrane</location>
        <topology evidence="1">Multi-pass membrane protein</topology>
    </subcellularLocation>
</comment>
<feature type="transmembrane region" description="Helical" evidence="5">
    <location>
        <begin position="67"/>
        <end position="87"/>
    </location>
</feature>
<sequence>MRPVLASLSYFSIFFAPFLLPVVIWFISDDAMVRKHAGRALFSHVFPVLAAIPLLYFMFSAQYVASIFMYIVIFAIIYFCAFLYNIVQGIRILANAKWPQQY</sequence>
<dbReference type="EMBL" id="RZNX01000010">
    <property type="protein sequence ID" value="RUT28487.1"/>
    <property type="molecule type" value="Genomic_DNA"/>
</dbReference>
<evidence type="ECO:0000256" key="3">
    <source>
        <dbReference type="ARBA" id="ARBA00022989"/>
    </source>
</evidence>
<name>A0A3S1B3R8_9BACL</name>
<dbReference type="InterPro" id="IPR019109">
    <property type="entry name" value="MamF_MmsF"/>
</dbReference>
<evidence type="ECO:0000256" key="5">
    <source>
        <dbReference type="SAM" id="Phobius"/>
    </source>
</evidence>
<gene>
    <name evidence="6" type="ORF">EJP77_17915</name>
</gene>
<keyword evidence="4 5" id="KW-0472">Membrane</keyword>